<feature type="compositionally biased region" description="Low complexity" evidence="16">
    <location>
        <begin position="38"/>
        <end position="48"/>
    </location>
</feature>
<evidence type="ECO:0000256" key="9">
    <source>
        <dbReference type="ARBA" id="ARBA00022824"/>
    </source>
</evidence>
<evidence type="ECO:0000256" key="7">
    <source>
        <dbReference type="ARBA" id="ARBA00022692"/>
    </source>
</evidence>
<dbReference type="InterPro" id="IPR003342">
    <property type="entry name" value="ArnT-like_N"/>
</dbReference>
<feature type="transmembrane region" description="Helical" evidence="15">
    <location>
        <begin position="650"/>
        <end position="668"/>
    </location>
</feature>
<dbReference type="AlphaFoldDB" id="I2H4I3"/>
<keyword evidence="8" id="KW-0677">Repeat</keyword>
<feature type="transmembrane region" description="Helical" evidence="15">
    <location>
        <begin position="228"/>
        <end position="258"/>
    </location>
</feature>
<gene>
    <name evidence="18" type="primary">TBLA0E02320</name>
    <name evidence="18" type="ORF">TBLA_0E02320</name>
</gene>
<organism evidence="18 19">
    <name type="scientific">Henningerozyma blattae (strain ATCC 34711 / CBS 6284 / DSM 70876 / NBRC 10599 / NRRL Y-10934 / UCD 77-7)</name>
    <name type="common">Yeast</name>
    <name type="synonym">Tetrapisispora blattae</name>
    <dbReference type="NCBI Taxonomy" id="1071380"/>
    <lineage>
        <taxon>Eukaryota</taxon>
        <taxon>Fungi</taxon>
        <taxon>Dikarya</taxon>
        <taxon>Ascomycota</taxon>
        <taxon>Saccharomycotina</taxon>
        <taxon>Saccharomycetes</taxon>
        <taxon>Saccharomycetales</taxon>
        <taxon>Saccharomycetaceae</taxon>
        <taxon>Henningerozyma</taxon>
    </lineage>
</organism>
<comment type="similarity">
    <text evidence="3 15">Belongs to the glycosyltransferase 39 family.</text>
</comment>
<dbReference type="EC" id="2.4.1.109" evidence="4 15"/>
<evidence type="ECO:0000313" key="19">
    <source>
        <dbReference type="Proteomes" id="UP000002866"/>
    </source>
</evidence>
<dbReference type="Pfam" id="PF02366">
    <property type="entry name" value="PMT"/>
    <property type="match status" value="1"/>
</dbReference>
<evidence type="ECO:0000256" key="13">
    <source>
        <dbReference type="ARBA" id="ARBA00045085"/>
    </source>
</evidence>
<dbReference type="InterPro" id="IPR027005">
    <property type="entry name" value="PMT-like"/>
</dbReference>
<evidence type="ECO:0000256" key="8">
    <source>
        <dbReference type="ARBA" id="ARBA00022737"/>
    </source>
</evidence>
<evidence type="ECO:0000256" key="10">
    <source>
        <dbReference type="ARBA" id="ARBA00022989"/>
    </source>
</evidence>
<feature type="domain" description="MIR" evidence="17">
    <location>
        <begin position="336"/>
        <end position="392"/>
    </location>
</feature>
<sequence>MAATSKDPALEKEKTPQTLDTTGSNPSDTIDSPKDLSSKSASKSANKSVNNTLPWDTIESIVSPILLTLLACSVRMKDINKNKVSTWDEAHFGKFGSYYLRHEFYHDVHPPLGKMLVGLSGYIWGYNGSWDFLGAQPFPENVPYVKMRLFQALLSALCVPLSYFTAKGLKFSLPSVWLLSLTVLYENSYTTLAHFVLLDSILMFFTTLSFMCFVYYYQQGAHPFSKAWWGWMAATGISIGCTISVKMVGLFMVSVVGIHAVVDLWNLLGNKRVSRIQWFYHLGARILCLIVLPFSVFALSFKIHFDLLYKSGTGDKVMPSLFQASLENTTVGQGPRDIYKESSIITLRNMGITTQSVFLHSHPQRLPVGSKQQQVTGYTFADDNNKWYFQNPIMDDDAYLNYNINFPPQDTDFILNNMTYSLAHLNTGATLHSHNLESPVDRLAYEVTGYIGDRNDNWQVEILKQESAEEDTSVVHTMTTIFRLKHSINGCYLAFTGNNLPEWGFKQQEIACIKDSSKNNKYTWWMIEDHENPDAPPKPKDFKYPKPGFWSMFFYLNRAMMATNNALKPETDKLDPLSSRAWQWPTLNKGLRLNGWDENGNRYYLMGTPLTTWSSSLSIIGFSIFILFRFIRWQRQCDSKLLFPHDMHQVIIAGVYPLIGWALHFFPFACMGRVTYVHHYLPALYFALILLSFIFEFSLKGLGANKSTNLIRLVIYSTFALLTLLCFSFFSQMSYGMTGPLENYNSMNWLKDWKIGQDNYTIF</sequence>
<evidence type="ECO:0000313" key="18">
    <source>
        <dbReference type="EMBL" id="CCH61285.1"/>
    </source>
</evidence>
<dbReference type="HOGENOM" id="CLU_008438_5_0_1"/>
<evidence type="ECO:0000256" key="1">
    <source>
        <dbReference type="ARBA" id="ARBA00004477"/>
    </source>
</evidence>
<dbReference type="PANTHER" id="PTHR10050">
    <property type="entry name" value="DOLICHYL-PHOSPHATE-MANNOSE--PROTEIN MANNOSYLTRANSFERASE"/>
    <property type="match status" value="1"/>
</dbReference>
<protein>
    <recommendedName>
        <fullName evidence="4 15">Dolichyl-phosphate-mannose--protein mannosyltransferase</fullName>
        <ecNumber evidence="4 15">2.4.1.109</ecNumber>
    </recommendedName>
</protein>
<dbReference type="UniPathway" id="UPA00378"/>
<proteinExistence type="inferred from homology"/>
<feature type="compositionally biased region" description="Polar residues" evidence="16">
    <location>
        <begin position="16"/>
        <end position="30"/>
    </location>
</feature>
<dbReference type="Pfam" id="PF16192">
    <property type="entry name" value="PMT_4TMC"/>
    <property type="match status" value="1"/>
</dbReference>
<evidence type="ECO:0000256" key="5">
    <source>
        <dbReference type="ARBA" id="ARBA00022676"/>
    </source>
</evidence>
<feature type="transmembrane region" description="Helical" evidence="15">
    <location>
        <begin position="278"/>
        <end position="301"/>
    </location>
</feature>
<dbReference type="OrthoDB" id="292747at2759"/>
<dbReference type="Pfam" id="PF02815">
    <property type="entry name" value="MIR"/>
    <property type="match status" value="1"/>
</dbReference>
<evidence type="ECO:0000256" key="4">
    <source>
        <dbReference type="ARBA" id="ARBA00012839"/>
    </source>
</evidence>
<evidence type="ECO:0000256" key="2">
    <source>
        <dbReference type="ARBA" id="ARBA00004922"/>
    </source>
</evidence>
<dbReference type="GeneID" id="14496358"/>
<feature type="transmembrane region" description="Helical" evidence="15">
    <location>
        <begin position="680"/>
        <end position="698"/>
    </location>
</feature>
<dbReference type="InterPro" id="IPR016093">
    <property type="entry name" value="MIR_motif"/>
</dbReference>
<dbReference type="InterPro" id="IPR036300">
    <property type="entry name" value="MIR_dom_sf"/>
</dbReference>
<keyword evidence="7 15" id="KW-0812">Transmembrane</keyword>
<dbReference type="KEGG" id="tbl:TBLA_0E02320"/>
<keyword evidence="5 15" id="KW-0328">Glycosyltransferase</keyword>
<dbReference type="GO" id="GO:0005789">
    <property type="term" value="C:endoplasmic reticulum membrane"/>
    <property type="evidence" value="ECO:0007669"/>
    <property type="project" value="UniProtKB-SubCell"/>
</dbReference>
<evidence type="ECO:0000256" key="15">
    <source>
        <dbReference type="RuleBase" id="RU367007"/>
    </source>
</evidence>
<dbReference type="PANTHER" id="PTHR10050:SF46">
    <property type="entry name" value="PROTEIN O-MANNOSYL-TRANSFERASE 2"/>
    <property type="match status" value="1"/>
</dbReference>
<reference evidence="18 19" key="1">
    <citation type="journal article" date="2011" name="Proc. Natl. Acad. Sci. U.S.A.">
        <title>Evolutionary erosion of yeast sex chromosomes by mating-type switching accidents.</title>
        <authorList>
            <person name="Gordon J.L."/>
            <person name="Armisen D."/>
            <person name="Proux-Wera E."/>
            <person name="Oheigeartaigh S.S."/>
            <person name="Byrne K.P."/>
            <person name="Wolfe K.H."/>
        </authorList>
    </citation>
    <scope>NUCLEOTIDE SEQUENCE [LARGE SCALE GENOMIC DNA]</scope>
    <source>
        <strain evidence="19">ATCC 34711 / CBS 6284 / DSM 70876 / NBRC 10599 / NRRL Y-10934 / UCD 77-7</strain>
    </source>
</reference>
<comment type="pathway">
    <text evidence="2 15">Protein modification; protein glycosylation.</text>
</comment>
<keyword evidence="19" id="KW-1185">Reference proteome</keyword>
<evidence type="ECO:0000256" key="14">
    <source>
        <dbReference type="ARBA" id="ARBA00045102"/>
    </source>
</evidence>
<dbReference type="SMART" id="SM00472">
    <property type="entry name" value="MIR"/>
    <property type="match status" value="3"/>
</dbReference>
<dbReference type="Proteomes" id="UP000002866">
    <property type="component" value="Chromosome 5"/>
</dbReference>
<dbReference type="PROSITE" id="PS50919">
    <property type="entry name" value="MIR"/>
    <property type="match status" value="3"/>
</dbReference>
<evidence type="ECO:0000256" key="3">
    <source>
        <dbReference type="ARBA" id="ARBA00007222"/>
    </source>
</evidence>
<dbReference type="Gene3D" id="2.80.10.50">
    <property type="match status" value="1"/>
</dbReference>
<feature type="transmembrane region" description="Helical" evidence="15">
    <location>
        <begin position="189"/>
        <end position="216"/>
    </location>
</feature>
<keyword evidence="6 15" id="KW-0808">Transferase</keyword>
<feature type="domain" description="MIR" evidence="17">
    <location>
        <begin position="472"/>
        <end position="530"/>
    </location>
</feature>
<dbReference type="RefSeq" id="XP_004180804.1">
    <property type="nucleotide sequence ID" value="XM_004180756.1"/>
</dbReference>
<dbReference type="GO" id="GO:0004169">
    <property type="term" value="F:dolichyl-phosphate-mannose-protein mannosyltransferase activity"/>
    <property type="evidence" value="ECO:0007669"/>
    <property type="project" value="UniProtKB-UniRule"/>
</dbReference>
<keyword evidence="9 15" id="KW-0256">Endoplasmic reticulum</keyword>
<feature type="region of interest" description="Disordered" evidence="16">
    <location>
        <begin position="1"/>
        <end position="48"/>
    </location>
</feature>
<dbReference type="STRING" id="1071380.I2H4I3"/>
<keyword evidence="11 15" id="KW-0472">Membrane</keyword>
<comment type="function">
    <text evidence="15">Transfers mannose from Dol-P-mannose to Ser or Thr residues on proteins.</text>
</comment>
<evidence type="ECO:0000259" key="17">
    <source>
        <dbReference type="PROSITE" id="PS50919"/>
    </source>
</evidence>
<feature type="transmembrane region" description="Helical" evidence="15">
    <location>
        <begin position="710"/>
        <end position="730"/>
    </location>
</feature>
<feature type="domain" description="MIR" evidence="17">
    <location>
        <begin position="411"/>
        <end position="463"/>
    </location>
</feature>
<evidence type="ECO:0000256" key="16">
    <source>
        <dbReference type="SAM" id="MobiDB-lite"/>
    </source>
</evidence>
<evidence type="ECO:0000256" key="12">
    <source>
        <dbReference type="ARBA" id="ARBA00023180"/>
    </source>
</evidence>
<dbReference type="eggNOG" id="KOG3359">
    <property type="taxonomic scope" value="Eukaryota"/>
</dbReference>
<accession>I2H4I3</accession>
<dbReference type="InterPro" id="IPR032421">
    <property type="entry name" value="PMT_4TMC"/>
</dbReference>
<comment type="subcellular location">
    <subcellularLocation>
        <location evidence="1 15">Endoplasmic reticulum membrane</location>
        <topology evidence="1 15">Multi-pass membrane protein</topology>
    </subcellularLocation>
</comment>
<evidence type="ECO:0000256" key="6">
    <source>
        <dbReference type="ARBA" id="ARBA00022679"/>
    </source>
</evidence>
<dbReference type="SUPFAM" id="SSF82109">
    <property type="entry name" value="MIR domain"/>
    <property type="match status" value="1"/>
</dbReference>
<keyword evidence="10 15" id="KW-1133">Transmembrane helix</keyword>
<dbReference type="InParanoid" id="I2H4I3"/>
<evidence type="ECO:0000256" key="11">
    <source>
        <dbReference type="ARBA" id="ARBA00023136"/>
    </source>
</evidence>
<name>I2H4I3_HENB6</name>
<dbReference type="EMBL" id="HE806320">
    <property type="protein sequence ID" value="CCH61285.1"/>
    <property type="molecule type" value="Genomic_DNA"/>
</dbReference>
<dbReference type="OMA" id="HTFYHDV"/>
<comment type="catalytic activity">
    <reaction evidence="14 15">
        <text>a di-trans,poly-cis-dolichyl beta-D-mannosyl phosphate + L-seryl-[protein] = 3-O-(alpha-D-mannosyl)-L-seryl-[protein] + a di-trans,poly-cis-dolichyl phosphate + H(+)</text>
        <dbReference type="Rhea" id="RHEA:17377"/>
        <dbReference type="Rhea" id="RHEA-COMP:9863"/>
        <dbReference type="Rhea" id="RHEA-COMP:13546"/>
        <dbReference type="Rhea" id="RHEA-COMP:19498"/>
        <dbReference type="Rhea" id="RHEA-COMP:19501"/>
        <dbReference type="ChEBI" id="CHEBI:15378"/>
        <dbReference type="ChEBI" id="CHEBI:29999"/>
        <dbReference type="ChEBI" id="CHEBI:57683"/>
        <dbReference type="ChEBI" id="CHEBI:58211"/>
        <dbReference type="ChEBI" id="CHEBI:137321"/>
        <dbReference type="EC" id="2.4.1.109"/>
    </reaction>
</comment>
<comment type="catalytic activity">
    <reaction evidence="13 15">
        <text>a di-trans,poly-cis-dolichyl beta-D-mannosyl phosphate + L-threonyl-[protein] = 3-O-(alpha-D-mannosyl)-L-threonyl-[protein] + a di-trans,poly-cis-dolichyl phosphate + H(+)</text>
        <dbReference type="Rhea" id="RHEA:53396"/>
        <dbReference type="Rhea" id="RHEA-COMP:11060"/>
        <dbReference type="Rhea" id="RHEA-COMP:13547"/>
        <dbReference type="Rhea" id="RHEA-COMP:19498"/>
        <dbReference type="Rhea" id="RHEA-COMP:19501"/>
        <dbReference type="ChEBI" id="CHEBI:15378"/>
        <dbReference type="ChEBI" id="CHEBI:30013"/>
        <dbReference type="ChEBI" id="CHEBI:57683"/>
        <dbReference type="ChEBI" id="CHEBI:58211"/>
        <dbReference type="ChEBI" id="CHEBI:137323"/>
        <dbReference type="EC" id="2.4.1.109"/>
    </reaction>
</comment>
<feature type="transmembrane region" description="Helical" evidence="15">
    <location>
        <begin position="610"/>
        <end position="630"/>
    </location>
</feature>
<keyword evidence="12" id="KW-0325">Glycoprotein</keyword>